<dbReference type="PANTHER" id="PTHR45913:SF11">
    <property type="entry name" value="EPM2A-INTERACTING PROTEIN 1"/>
    <property type="match status" value="1"/>
</dbReference>
<dbReference type="PANTHER" id="PTHR45913">
    <property type="entry name" value="EPM2A-INTERACTING PROTEIN 1"/>
    <property type="match status" value="1"/>
</dbReference>
<dbReference type="Proteomes" id="UP000886611">
    <property type="component" value="Unassembled WGS sequence"/>
</dbReference>
<feature type="non-terminal residue" evidence="1">
    <location>
        <position position="1"/>
    </location>
</feature>
<keyword evidence="2" id="KW-1185">Reference proteome</keyword>
<gene>
    <name evidence="1" type="ORF">GTO96_0011231</name>
</gene>
<name>A0A8X7X2H7_POLSE</name>
<comment type="caution">
    <text evidence="1">The sequence shown here is derived from an EMBL/GenBank/DDBJ whole genome shotgun (WGS) entry which is preliminary data.</text>
</comment>
<proteinExistence type="predicted"/>
<accession>A0A8X7X2H7</accession>
<feature type="non-terminal residue" evidence="1">
    <location>
        <position position="187"/>
    </location>
</feature>
<protein>
    <submittedName>
        <fullName evidence="1">GT2D2 protein</fullName>
    </submittedName>
</protein>
<evidence type="ECO:0000313" key="1">
    <source>
        <dbReference type="EMBL" id="KAG2460470.1"/>
    </source>
</evidence>
<evidence type="ECO:0000313" key="2">
    <source>
        <dbReference type="Proteomes" id="UP000886611"/>
    </source>
</evidence>
<dbReference type="EMBL" id="JAATIS010004753">
    <property type="protein sequence ID" value="KAG2460470.1"/>
    <property type="molecule type" value="Genomic_DNA"/>
</dbReference>
<dbReference type="AlphaFoldDB" id="A0A8X7X2H7"/>
<reference evidence="1 2" key="1">
    <citation type="journal article" date="2021" name="Cell">
        <title>Tracing the genetic footprints of vertebrate landing in non-teleost ray-finned fishes.</title>
        <authorList>
            <person name="Bi X."/>
            <person name="Wang K."/>
            <person name="Yang L."/>
            <person name="Pan H."/>
            <person name="Jiang H."/>
            <person name="Wei Q."/>
            <person name="Fang M."/>
            <person name="Yu H."/>
            <person name="Zhu C."/>
            <person name="Cai Y."/>
            <person name="He Y."/>
            <person name="Gan X."/>
            <person name="Zeng H."/>
            <person name="Yu D."/>
            <person name="Zhu Y."/>
            <person name="Jiang H."/>
            <person name="Qiu Q."/>
            <person name="Yang H."/>
            <person name="Zhang Y.E."/>
            <person name="Wang W."/>
            <person name="Zhu M."/>
            <person name="He S."/>
            <person name="Zhang G."/>
        </authorList>
    </citation>
    <scope>NUCLEOTIDE SEQUENCE [LARGE SCALE GENOMIC DNA]</scope>
    <source>
        <strain evidence="1">Bchr_013</strain>
    </source>
</reference>
<sequence length="187" mass="20544">MIKVCDVVCPDKRQAFLNVSLSRNTVADRACDLATNLHEQLMEKAKDFIAFSLAVDESSDTSDNAQLSVFIRGVDSDLCVTEETLGLKSMHGTTTEKEIFEEVSKCVTQMRLPWDKLVGLTTDGAPAMCGQKSGLVAGIREKMQGENCAGELTVYHCIIHQESMCGKALKMENVMSTITRVVNFIKS</sequence>
<organism evidence="1 2">
    <name type="scientific">Polypterus senegalus</name>
    <name type="common">Senegal bichir</name>
    <dbReference type="NCBI Taxonomy" id="55291"/>
    <lineage>
        <taxon>Eukaryota</taxon>
        <taxon>Metazoa</taxon>
        <taxon>Chordata</taxon>
        <taxon>Craniata</taxon>
        <taxon>Vertebrata</taxon>
        <taxon>Euteleostomi</taxon>
        <taxon>Actinopterygii</taxon>
        <taxon>Polypteriformes</taxon>
        <taxon>Polypteridae</taxon>
        <taxon>Polypterus</taxon>
    </lineage>
</organism>